<keyword evidence="2" id="KW-1185">Reference proteome</keyword>
<accession>A0ABX7CU72</accession>
<evidence type="ECO:0000313" key="2">
    <source>
        <dbReference type="Proteomes" id="UP000595498"/>
    </source>
</evidence>
<dbReference type="EMBL" id="CP068224">
    <property type="protein sequence ID" value="QQT55344.1"/>
    <property type="molecule type" value="Genomic_DNA"/>
</dbReference>
<protein>
    <submittedName>
        <fullName evidence="1">Uncharacterized protein</fullName>
    </submittedName>
</protein>
<gene>
    <name evidence="1" type="ORF">I6I98_08840</name>
</gene>
<evidence type="ECO:0000313" key="1">
    <source>
        <dbReference type="EMBL" id="QQT55344.1"/>
    </source>
</evidence>
<sequence length="70" mass="8450">MAENKTKGLGRQIPPDLFHVKVYFSYFGRDERYAAVFFDHYQSLAWKNQKGQPISNWKVLAWQWLNYDFC</sequence>
<name>A0ABX7CU72_SPHMU</name>
<dbReference type="Proteomes" id="UP000595498">
    <property type="component" value="Chromosome"/>
</dbReference>
<reference evidence="1 2" key="1">
    <citation type="submission" date="2021-01" db="EMBL/GenBank/DDBJ databases">
        <title>FDA dAtabase for Regulatory Grade micrObial Sequences (FDA-ARGOS): Supporting development and validation of Infectious Disease Dx tests.</title>
        <authorList>
            <person name="Sproer C."/>
            <person name="Gronow S."/>
            <person name="Severitt S."/>
            <person name="Schroder I."/>
            <person name="Tallon L."/>
            <person name="Sadzewicz L."/>
            <person name="Zhao X."/>
            <person name="Boylan J."/>
            <person name="Ott S."/>
            <person name="Bowen H."/>
            <person name="Vavikolanu K."/>
            <person name="Mehta A."/>
            <person name="Aluvathingal J."/>
            <person name="Nadendla S."/>
            <person name="Lowell S."/>
            <person name="Myers T."/>
            <person name="Yan Y."/>
            <person name="Sichtig H."/>
        </authorList>
    </citation>
    <scope>NUCLEOTIDE SEQUENCE [LARGE SCALE GENOMIC DNA]</scope>
    <source>
        <strain evidence="1 2">FDAARGOS_1141</strain>
    </source>
</reference>
<proteinExistence type="predicted"/>
<organism evidence="1 2">
    <name type="scientific">Sphingobacterium multivorum</name>
    <dbReference type="NCBI Taxonomy" id="28454"/>
    <lineage>
        <taxon>Bacteria</taxon>
        <taxon>Pseudomonadati</taxon>
        <taxon>Bacteroidota</taxon>
        <taxon>Sphingobacteriia</taxon>
        <taxon>Sphingobacteriales</taxon>
        <taxon>Sphingobacteriaceae</taxon>
        <taxon>Sphingobacterium</taxon>
    </lineage>
</organism>